<dbReference type="CDD" id="cd19095">
    <property type="entry name" value="AKR_PA4992-like"/>
    <property type="match status" value="1"/>
</dbReference>
<dbReference type="PANTHER" id="PTHR43312">
    <property type="entry name" value="D-THREO-ALDOSE 1-DEHYDROGENASE"/>
    <property type="match status" value="1"/>
</dbReference>
<dbReference type="AlphaFoldDB" id="A0A450UYZ2"/>
<dbReference type="EMBL" id="CAADFI010000015">
    <property type="protein sequence ID" value="VFJ91211.1"/>
    <property type="molecule type" value="Genomic_DNA"/>
</dbReference>
<accession>A0A450UYZ2</accession>
<evidence type="ECO:0000259" key="1">
    <source>
        <dbReference type="Pfam" id="PF00248"/>
    </source>
</evidence>
<dbReference type="Pfam" id="PF00248">
    <property type="entry name" value="Aldo_ket_red"/>
    <property type="match status" value="1"/>
</dbReference>
<proteinExistence type="predicted"/>
<dbReference type="Gene3D" id="3.20.20.100">
    <property type="entry name" value="NADP-dependent oxidoreductase domain"/>
    <property type="match status" value="1"/>
</dbReference>
<gene>
    <name evidence="2" type="ORF">BECKH772A_GA0070896_1001325</name>
    <name evidence="3" type="ORF">BECKH772B_GA0070898_100151</name>
    <name evidence="4" type="ORF">BECKH772C_GA0070978_1001524</name>
</gene>
<evidence type="ECO:0000313" key="3">
    <source>
        <dbReference type="EMBL" id="VFJ91211.1"/>
    </source>
</evidence>
<dbReference type="PANTHER" id="PTHR43312:SF1">
    <property type="entry name" value="NADP-DEPENDENT OXIDOREDUCTASE DOMAIN-CONTAINING PROTEIN"/>
    <property type="match status" value="1"/>
</dbReference>
<reference evidence="4" key="1">
    <citation type="submission" date="2019-02" db="EMBL/GenBank/DDBJ databases">
        <authorList>
            <person name="Gruber-Vodicka R. H."/>
            <person name="Seah K. B. B."/>
        </authorList>
    </citation>
    <scope>NUCLEOTIDE SEQUENCE</scope>
    <source>
        <strain evidence="4">BECK_SA2B12</strain>
        <strain evidence="2">BECK_SA2B15</strain>
        <strain evidence="3">BECK_SA2B20</strain>
    </source>
</reference>
<evidence type="ECO:0000313" key="2">
    <source>
        <dbReference type="EMBL" id="VFJ89191.1"/>
    </source>
</evidence>
<dbReference type="InterPro" id="IPR053135">
    <property type="entry name" value="AKR2_Oxidoreductase"/>
</dbReference>
<dbReference type="EMBL" id="CAADFG010000013">
    <property type="protein sequence ID" value="VFJ89191.1"/>
    <property type="molecule type" value="Genomic_DNA"/>
</dbReference>
<sequence length="261" mass="27956">MAGLAVSRIGLGTVKLGRATGVKYPHAFTIPNHAQALALLSRARELGINLIDTAPAYGASEARLGKLLRGMRNDWVICSKAGEEFDPVSGESTYHFTPKHIRMSVERSLTQLGTDRVDILLIHSDGNDREIIERHGALATLDELKREGKIVASGMSTKTVAGGLLAAQQADCVMVTWNLAYDRDLPVIDYCYAQGKGALIKKALDSGHAPGHATNPSKVDPIRKTFEMILAHPGVSSVIIGTIDTGHLADNVEKAKKSLGT</sequence>
<protein>
    <submittedName>
        <fullName evidence="4">Predicted oxidoreductase</fullName>
    </submittedName>
</protein>
<name>A0A450UYZ2_9GAMM</name>
<evidence type="ECO:0000313" key="4">
    <source>
        <dbReference type="EMBL" id="VFJ97749.1"/>
    </source>
</evidence>
<dbReference type="InterPro" id="IPR036812">
    <property type="entry name" value="NAD(P)_OxRdtase_dom_sf"/>
</dbReference>
<dbReference type="EMBL" id="CAADFJ010000015">
    <property type="protein sequence ID" value="VFJ97749.1"/>
    <property type="molecule type" value="Genomic_DNA"/>
</dbReference>
<organism evidence="4">
    <name type="scientific">Candidatus Kentrum eta</name>
    <dbReference type="NCBI Taxonomy" id="2126337"/>
    <lineage>
        <taxon>Bacteria</taxon>
        <taxon>Pseudomonadati</taxon>
        <taxon>Pseudomonadota</taxon>
        <taxon>Gammaproteobacteria</taxon>
        <taxon>Candidatus Kentrum</taxon>
    </lineage>
</organism>
<dbReference type="SUPFAM" id="SSF51430">
    <property type="entry name" value="NAD(P)-linked oxidoreductase"/>
    <property type="match status" value="1"/>
</dbReference>
<feature type="domain" description="NADP-dependent oxidoreductase" evidence="1">
    <location>
        <begin position="8"/>
        <end position="217"/>
    </location>
</feature>
<dbReference type="InterPro" id="IPR023210">
    <property type="entry name" value="NADP_OxRdtase_dom"/>
</dbReference>